<dbReference type="PANTHER" id="PTHR30093">
    <property type="entry name" value="GENERAL SECRETION PATHWAY PROTEIN G"/>
    <property type="match status" value="1"/>
</dbReference>
<name>A0A517MS24_9BACT</name>
<dbReference type="InterPro" id="IPR027558">
    <property type="entry name" value="Pre_pil_HX9DG_C"/>
</dbReference>
<sequence>MTSYARTRHQAPHGFTLIELLVVIAIIGGLVALLFPAVQSAREAARRVQCANNLKQLGLAILNYESGRAELPPCGSASTVKIPQNDAVDVYNPYGGKQLSWIVHVLPYTEQSNLYDSFDLTRSLAYQDGDPQAAGIAALRCPSDQASGRMYRMLIPGVGLKYELAAKGNYAAYVSPFHVDLQYLYPGALVGQPQKTASIEDGMSATLALSEVRTLDHQSDERGVWALPWNGASLLAFDMHPKEWPEDHDGSGVGDQYITQNRAPYTVNLGSIGEAQPPNNRGENVDTLKSCHDGTELHQFANEQGLPCTYSRVPGLHGYMSAAPRSLHPGGVNATFLDGHVTFLVDDIDEVAMAYMISAIDGQN</sequence>
<keyword evidence="1" id="KW-1133">Transmembrane helix</keyword>
<evidence type="ECO:0000313" key="4">
    <source>
        <dbReference type="Proteomes" id="UP000319852"/>
    </source>
</evidence>
<dbReference type="InterPro" id="IPR012902">
    <property type="entry name" value="N_methyl_site"/>
</dbReference>
<evidence type="ECO:0000313" key="3">
    <source>
        <dbReference type="EMBL" id="QDS97671.1"/>
    </source>
</evidence>
<keyword evidence="4" id="KW-1185">Reference proteome</keyword>
<evidence type="ECO:0000259" key="2">
    <source>
        <dbReference type="Pfam" id="PF07596"/>
    </source>
</evidence>
<proteinExistence type="predicted"/>
<accession>A0A517MS24</accession>
<dbReference type="PANTHER" id="PTHR30093:SF2">
    <property type="entry name" value="TYPE II SECRETION SYSTEM PROTEIN H"/>
    <property type="match status" value="1"/>
</dbReference>
<feature type="domain" description="DUF1559" evidence="2">
    <location>
        <begin position="39"/>
        <end position="350"/>
    </location>
</feature>
<dbReference type="InterPro" id="IPR011453">
    <property type="entry name" value="DUF1559"/>
</dbReference>
<feature type="transmembrane region" description="Helical" evidence="1">
    <location>
        <begin position="20"/>
        <end position="38"/>
    </location>
</feature>
<dbReference type="NCBIfam" id="TIGR04294">
    <property type="entry name" value="pre_pil_HX9DG"/>
    <property type="match status" value="1"/>
</dbReference>
<dbReference type="PROSITE" id="PS00409">
    <property type="entry name" value="PROKAR_NTER_METHYL"/>
    <property type="match status" value="1"/>
</dbReference>
<dbReference type="Proteomes" id="UP000319852">
    <property type="component" value="Chromosome"/>
</dbReference>
<dbReference type="SUPFAM" id="SSF54523">
    <property type="entry name" value="Pili subunits"/>
    <property type="match status" value="1"/>
</dbReference>
<dbReference type="KEGG" id="amob:HG15A2_09350"/>
<keyword evidence="1" id="KW-0812">Transmembrane</keyword>
<dbReference type="EMBL" id="CP036263">
    <property type="protein sequence ID" value="QDS97671.1"/>
    <property type="molecule type" value="Genomic_DNA"/>
</dbReference>
<reference evidence="3 4" key="1">
    <citation type="submission" date="2019-02" db="EMBL/GenBank/DDBJ databases">
        <title>Deep-cultivation of Planctomycetes and their phenomic and genomic characterization uncovers novel biology.</title>
        <authorList>
            <person name="Wiegand S."/>
            <person name="Jogler M."/>
            <person name="Boedeker C."/>
            <person name="Pinto D."/>
            <person name="Vollmers J."/>
            <person name="Rivas-Marin E."/>
            <person name="Kohn T."/>
            <person name="Peeters S.H."/>
            <person name="Heuer A."/>
            <person name="Rast P."/>
            <person name="Oberbeckmann S."/>
            <person name="Bunk B."/>
            <person name="Jeske O."/>
            <person name="Meyerdierks A."/>
            <person name="Storesund J.E."/>
            <person name="Kallscheuer N."/>
            <person name="Luecker S."/>
            <person name="Lage O.M."/>
            <person name="Pohl T."/>
            <person name="Merkel B.J."/>
            <person name="Hornburger P."/>
            <person name="Mueller R.-W."/>
            <person name="Bruemmer F."/>
            <person name="Labrenz M."/>
            <person name="Spormann A.M."/>
            <person name="Op den Camp H."/>
            <person name="Overmann J."/>
            <person name="Amann R."/>
            <person name="Jetten M.S.M."/>
            <person name="Mascher T."/>
            <person name="Medema M.H."/>
            <person name="Devos D.P."/>
            <person name="Kaster A.-K."/>
            <person name="Ovreas L."/>
            <person name="Rohde M."/>
            <person name="Galperin M.Y."/>
            <person name="Jogler C."/>
        </authorList>
    </citation>
    <scope>NUCLEOTIDE SEQUENCE [LARGE SCALE GENOMIC DNA]</scope>
    <source>
        <strain evidence="3 4">HG15A2</strain>
    </source>
</reference>
<dbReference type="Pfam" id="PF07963">
    <property type="entry name" value="N_methyl"/>
    <property type="match status" value="1"/>
</dbReference>
<gene>
    <name evidence="3" type="ORF">HG15A2_09350</name>
</gene>
<organism evidence="3 4">
    <name type="scientific">Adhaeretor mobilis</name>
    <dbReference type="NCBI Taxonomy" id="1930276"/>
    <lineage>
        <taxon>Bacteria</taxon>
        <taxon>Pseudomonadati</taxon>
        <taxon>Planctomycetota</taxon>
        <taxon>Planctomycetia</taxon>
        <taxon>Pirellulales</taxon>
        <taxon>Lacipirellulaceae</taxon>
        <taxon>Adhaeretor</taxon>
    </lineage>
</organism>
<dbReference type="InterPro" id="IPR045584">
    <property type="entry name" value="Pilin-like"/>
</dbReference>
<dbReference type="Gene3D" id="3.30.700.10">
    <property type="entry name" value="Glycoprotein, Type 4 Pilin"/>
    <property type="match status" value="1"/>
</dbReference>
<dbReference type="OrthoDB" id="251754at2"/>
<dbReference type="NCBIfam" id="TIGR02532">
    <property type="entry name" value="IV_pilin_GFxxxE"/>
    <property type="match status" value="1"/>
</dbReference>
<dbReference type="AlphaFoldDB" id="A0A517MS24"/>
<evidence type="ECO:0000256" key="1">
    <source>
        <dbReference type="SAM" id="Phobius"/>
    </source>
</evidence>
<dbReference type="RefSeq" id="WP_145058237.1">
    <property type="nucleotide sequence ID" value="NZ_CP036263.1"/>
</dbReference>
<protein>
    <recommendedName>
        <fullName evidence="2">DUF1559 domain-containing protein</fullName>
    </recommendedName>
</protein>
<keyword evidence="1" id="KW-0472">Membrane</keyword>
<dbReference type="Pfam" id="PF07596">
    <property type="entry name" value="SBP_bac_10"/>
    <property type="match status" value="1"/>
</dbReference>